<evidence type="ECO:0000313" key="3">
    <source>
        <dbReference type="Proteomes" id="UP000601223"/>
    </source>
</evidence>
<feature type="compositionally biased region" description="Low complexity" evidence="1">
    <location>
        <begin position="36"/>
        <end position="62"/>
    </location>
</feature>
<organism evidence="2 3">
    <name type="scientific">Catellatospora bangladeshensis</name>
    <dbReference type="NCBI Taxonomy" id="310355"/>
    <lineage>
        <taxon>Bacteria</taxon>
        <taxon>Bacillati</taxon>
        <taxon>Actinomycetota</taxon>
        <taxon>Actinomycetes</taxon>
        <taxon>Micromonosporales</taxon>
        <taxon>Micromonosporaceae</taxon>
        <taxon>Catellatospora</taxon>
    </lineage>
</organism>
<evidence type="ECO:0000313" key="2">
    <source>
        <dbReference type="EMBL" id="GIF81404.1"/>
    </source>
</evidence>
<reference evidence="2 3" key="1">
    <citation type="submission" date="2021-01" db="EMBL/GenBank/DDBJ databases">
        <title>Whole genome shotgun sequence of Catellatospora bangladeshensis NBRC 107357.</title>
        <authorList>
            <person name="Komaki H."/>
            <person name="Tamura T."/>
        </authorList>
    </citation>
    <scope>NUCLEOTIDE SEQUENCE [LARGE SCALE GENOMIC DNA]</scope>
    <source>
        <strain evidence="2 3">NBRC 107357</strain>
    </source>
</reference>
<dbReference type="AlphaFoldDB" id="A0A8J3JEZ9"/>
<feature type="compositionally biased region" description="Low complexity" evidence="1">
    <location>
        <begin position="71"/>
        <end position="86"/>
    </location>
</feature>
<proteinExistence type="predicted"/>
<dbReference type="Proteomes" id="UP000601223">
    <property type="component" value="Unassembled WGS sequence"/>
</dbReference>
<keyword evidence="3" id="KW-1185">Reference proteome</keyword>
<sequence length="224" mass="23609">MGPLPAAVYWRRRAMVLGALLVAVLMVTLAVRGAGSGGAQNTAATSSATPTAALSAEPSAEPSPSPDDVIAPASEVSASPSTAATETETDPEQCTDSEIKVTAKAAKTTLQRGEDLYITLLVKNVSKRTCTRDVGADMQELRILKSTEKIWSSDDCGGPKGHEVRQFPPNHERSYTVIWNGKSSSACEKTAKRTPDGPVPPAGEYRLYARVGTAISPSVILKLQ</sequence>
<name>A0A8J3JEZ9_9ACTN</name>
<feature type="region of interest" description="Disordered" evidence="1">
    <location>
        <begin position="36"/>
        <end position="95"/>
    </location>
</feature>
<comment type="caution">
    <text evidence="2">The sequence shown here is derived from an EMBL/GenBank/DDBJ whole genome shotgun (WGS) entry which is preliminary data.</text>
</comment>
<dbReference type="EMBL" id="BONF01000013">
    <property type="protein sequence ID" value="GIF81404.1"/>
    <property type="molecule type" value="Genomic_DNA"/>
</dbReference>
<protein>
    <submittedName>
        <fullName evidence="2">Uncharacterized protein</fullName>
    </submittedName>
</protein>
<evidence type="ECO:0000256" key="1">
    <source>
        <dbReference type="SAM" id="MobiDB-lite"/>
    </source>
</evidence>
<gene>
    <name evidence="2" type="ORF">Cba03nite_27530</name>
</gene>
<accession>A0A8J3JEZ9</accession>